<feature type="region of interest" description="Disordered" evidence="1">
    <location>
        <begin position="63"/>
        <end position="113"/>
    </location>
</feature>
<dbReference type="AlphaFoldDB" id="A0A8D1DKE7"/>
<accession>A0A8D1DKE7</accession>
<reference evidence="2" key="1">
    <citation type="submission" date="2025-08" db="UniProtKB">
        <authorList>
            <consortium name="Ensembl"/>
        </authorList>
    </citation>
    <scope>IDENTIFICATION</scope>
</reference>
<feature type="region of interest" description="Disordered" evidence="1">
    <location>
        <begin position="1"/>
        <end position="44"/>
    </location>
</feature>
<organism evidence="2 3">
    <name type="scientific">Sus scrofa</name>
    <name type="common">Pig</name>
    <dbReference type="NCBI Taxonomy" id="9823"/>
    <lineage>
        <taxon>Eukaryota</taxon>
        <taxon>Metazoa</taxon>
        <taxon>Chordata</taxon>
        <taxon>Craniata</taxon>
        <taxon>Vertebrata</taxon>
        <taxon>Euteleostomi</taxon>
        <taxon>Mammalia</taxon>
        <taxon>Eutheria</taxon>
        <taxon>Laurasiatheria</taxon>
        <taxon>Artiodactyla</taxon>
        <taxon>Suina</taxon>
        <taxon>Suidae</taxon>
        <taxon>Sus</taxon>
    </lineage>
</organism>
<name>A0A8D1DKE7_PIG</name>
<dbReference type="Ensembl" id="ENSSSCT00040020246.1">
    <property type="protein sequence ID" value="ENSSSCP00040008473.1"/>
    <property type="gene ID" value="ENSSSCG00040015058.1"/>
</dbReference>
<dbReference type="InterPro" id="IPR059168">
    <property type="entry name" value="PATE2-like_ECD_3FTx"/>
</dbReference>
<dbReference type="CDD" id="cd23578">
    <property type="entry name" value="TFP_LU_ECD_PATE2"/>
    <property type="match status" value="1"/>
</dbReference>
<proteinExistence type="predicted"/>
<dbReference type="Proteomes" id="UP000694722">
    <property type="component" value="Unplaced"/>
</dbReference>
<evidence type="ECO:0000256" key="1">
    <source>
        <dbReference type="SAM" id="MobiDB-lite"/>
    </source>
</evidence>
<evidence type="ECO:0000313" key="2">
    <source>
        <dbReference type="Ensembl" id="ENSSSCP00040008473.1"/>
    </source>
</evidence>
<feature type="compositionally biased region" description="Polar residues" evidence="1">
    <location>
        <begin position="100"/>
        <end position="110"/>
    </location>
</feature>
<evidence type="ECO:0000313" key="3">
    <source>
        <dbReference type="Proteomes" id="UP000694722"/>
    </source>
</evidence>
<protein>
    <submittedName>
        <fullName evidence="2">Uncharacterized protein</fullName>
    </submittedName>
</protein>
<sequence>ESAPADTGRGDPLRRSGPPGKLVPFAGTRPRLPQAPRPGPPRRARLWGSSLLQQLGGQLIVTSRGWARQERPRRRSLVLRRPNTWARPDGQGSAQYAGGKSNQGRNTPTPGYSELDLSTAARALLYRREEARDSGGGFETPTPCGLLGRNPELFGRRLQASRKERRGLSSLGFRFCNACDFYDGFTCLKPQKSCSKFNLFFPTACTTDHFYFYHRRTGRYFYRYSKLSCRPCEAGMFQIFHDLLRETHCCTDQNRCNDGNSLEEKTKIFGLKGKESVYDTEMIKYK</sequence>